<feature type="transmembrane region" description="Helical" evidence="1">
    <location>
        <begin position="434"/>
        <end position="454"/>
    </location>
</feature>
<dbReference type="OrthoDB" id="412699at2759"/>
<keyword evidence="3" id="KW-1185">Reference proteome</keyword>
<accession>A0A1Q9ECR4</accession>
<feature type="transmembrane region" description="Helical" evidence="1">
    <location>
        <begin position="154"/>
        <end position="170"/>
    </location>
</feature>
<reference evidence="2 3" key="1">
    <citation type="submission" date="2016-02" db="EMBL/GenBank/DDBJ databases">
        <title>Genome analysis of coral dinoflagellate symbionts highlights evolutionary adaptations to a symbiotic lifestyle.</title>
        <authorList>
            <person name="Aranda M."/>
            <person name="Li Y."/>
            <person name="Liew Y.J."/>
            <person name="Baumgarten S."/>
            <person name="Simakov O."/>
            <person name="Wilson M."/>
            <person name="Piel J."/>
            <person name="Ashoor H."/>
            <person name="Bougouffa S."/>
            <person name="Bajic V.B."/>
            <person name="Ryu T."/>
            <person name="Ravasi T."/>
            <person name="Bayer T."/>
            <person name="Micklem G."/>
            <person name="Kim H."/>
            <person name="Bhak J."/>
            <person name="Lajeunesse T.C."/>
            <person name="Voolstra C.R."/>
        </authorList>
    </citation>
    <scope>NUCLEOTIDE SEQUENCE [LARGE SCALE GENOMIC DNA]</scope>
    <source>
        <strain evidence="2 3">CCMP2467</strain>
    </source>
</reference>
<organism evidence="2 3">
    <name type="scientific">Symbiodinium microadriaticum</name>
    <name type="common">Dinoflagellate</name>
    <name type="synonym">Zooxanthella microadriatica</name>
    <dbReference type="NCBI Taxonomy" id="2951"/>
    <lineage>
        <taxon>Eukaryota</taxon>
        <taxon>Sar</taxon>
        <taxon>Alveolata</taxon>
        <taxon>Dinophyceae</taxon>
        <taxon>Suessiales</taxon>
        <taxon>Symbiodiniaceae</taxon>
        <taxon>Symbiodinium</taxon>
    </lineage>
</organism>
<dbReference type="EMBL" id="LSRX01000192">
    <property type="protein sequence ID" value="OLQ05202.1"/>
    <property type="molecule type" value="Genomic_DNA"/>
</dbReference>
<evidence type="ECO:0000313" key="2">
    <source>
        <dbReference type="EMBL" id="OLQ05202.1"/>
    </source>
</evidence>
<feature type="transmembrane region" description="Helical" evidence="1">
    <location>
        <begin position="228"/>
        <end position="251"/>
    </location>
</feature>
<feature type="transmembrane region" description="Helical" evidence="1">
    <location>
        <begin position="398"/>
        <end position="422"/>
    </location>
</feature>
<keyword evidence="1" id="KW-1133">Transmembrane helix</keyword>
<dbReference type="AlphaFoldDB" id="A0A1Q9ECR4"/>
<dbReference type="Proteomes" id="UP000186817">
    <property type="component" value="Unassembled WGS sequence"/>
</dbReference>
<feature type="transmembrane region" description="Helical" evidence="1">
    <location>
        <begin position="119"/>
        <end position="142"/>
    </location>
</feature>
<evidence type="ECO:0000313" key="3">
    <source>
        <dbReference type="Proteomes" id="UP000186817"/>
    </source>
</evidence>
<keyword evidence="1" id="KW-0472">Membrane</keyword>
<sequence length="725" mass="81226">MSANGLETRLGVPAELSGVVVDASKAPSESSASNGSWDVINPHLETFIQILASMQPTRPDIVRGIPVCQALQRTPRMWARGDLDALHVYTTGELEEFWSHSWRTPGWLKYISILFLHNSFPACVVGTLLAFGSFVLCVADVLPTWSRAERQCGWSVLTGAVSYYLTLLLWRRGKLAFFDVACINQVDDQLKTGGLVSMGAILKRSKSLLEMAAFLHGKGPAADAQRHLVACPVFVGPALLLGNLGVSILLLAFELTQLPMFPWGAVIICGLSFPCFTVLAYLVLEHCRSIDAVQNQVRYFTIEQALCYCCSCGHTDPFTGKPMICDRIILVRCISSWFGSTERFESLVRQHVMTILAHQLANRVFSYWRILQATSPLFWLFLDFWLGAIARQNVPVDLMVSAVTFCMMLIPSMVLILLRLAYKFRHLAAGVRQQLMLSVGLVSIGMLLFATLMAADRAMLELSWHLWGDRSPGVATFFILSSVLSVSLWRCLPLIDTQIIRPDVIIGDAWHETHLERGSSRSKAPFRGVLARYPMAAALGENSETTEAEAQILKTWSLEEEIRFKLPIEGELEVDRFAKDNLVEAEIALRDFPHRLKDEVAELGQFDGALLALYSDFTPKQKWLGGFMDPITQTQDQLLKLMEERGFAKIGEQQVPLLIREHQRKYQYIAAWPMRVDDLSLGWRDGRLPRSTSEVPAIGVQDTFLLIGTSYEIKDPGMDTSPKHW</sequence>
<evidence type="ECO:0000256" key="1">
    <source>
        <dbReference type="SAM" id="Phobius"/>
    </source>
</evidence>
<gene>
    <name evidence="2" type="ORF">AK812_SmicGene11653</name>
</gene>
<feature type="transmembrane region" description="Helical" evidence="1">
    <location>
        <begin position="367"/>
        <end position="386"/>
    </location>
</feature>
<protein>
    <submittedName>
        <fullName evidence="2">Uncharacterized protein</fullName>
    </submittedName>
</protein>
<keyword evidence="1" id="KW-0812">Transmembrane</keyword>
<name>A0A1Q9ECR4_SYMMI</name>
<feature type="transmembrane region" description="Helical" evidence="1">
    <location>
        <begin position="263"/>
        <end position="284"/>
    </location>
</feature>
<comment type="caution">
    <text evidence="2">The sequence shown here is derived from an EMBL/GenBank/DDBJ whole genome shotgun (WGS) entry which is preliminary data.</text>
</comment>
<proteinExistence type="predicted"/>